<keyword evidence="1" id="KW-0472">Membrane</keyword>
<feature type="transmembrane region" description="Helical" evidence="1">
    <location>
        <begin position="58"/>
        <end position="82"/>
    </location>
</feature>
<protein>
    <submittedName>
        <fullName evidence="2">Uncharacterized protein</fullName>
    </submittedName>
</protein>
<reference evidence="2" key="1">
    <citation type="journal article" date="2021" name="New Phytol.">
        <title>Evolutionary innovations through gain and loss of genes in the ectomycorrhizal Boletales.</title>
        <authorList>
            <person name="Wu G."/>
            <person name="Miyauchi S."/>
            <person name="Morin E."/>
            <person name="Kuo A."/>
            <person name="Drula E."/>
            <person name="Varga T."/>
            <person name="Kohler A."/>
            <person name="Feng B."/>
            <person name="Cao Y."/>
            <person name="Lipzen A."/>
            <person name="Daum C."/>
            <person name="Hundley H."/>
            <person name="Pangilinan J."/>
            <person name="Johnson J."/>
            <person name="Barry K."/>
            <person name="LaButti K."/>
            <person name="Ng V."/>
            <person name="Ahrendt S."/>
            <person name="Min B."/>
            <person name="Choi I.G."/>
            <person name="Park H."/>
            <person name="Plett J.M."/>
            <person name="Magnuson J."/>
            <person name="Spatafora J.W."/>
            <person name="Nagy L.G."/>
            <person name="Henrissat B."/>
            <person name="Grigoriev I.V."/>
            <person name="Yang Z.L."/>
            <person name="Xu J."/>
            <person name="Martin F.M."/>
        </authorList>
    </citation>
    <scope>NUCLEOTIDE SEQUENCE</scope>
    <source>
        <strain evidence="2">KKN 215</strain>
    </source>
</reference>
<gene>
    <name evidence="2" type="ORF">BXZ70DRAFT_431020</name>
</gene>
<dbReference type="EMBL" id="JAEVFJ010000003">
    <property type="protein sequence ID" value="KAH8106305.1"/>
    <property type="molecule type" value="Genomic_DNA"/>
</dbReference>
<keyword evidence="1" id="KW-1133">Transmembrane helix</keyword>
<organism evidence="2 3">
    <name type="scientific">Cristinia sonorae</name>
    <dbReference type="NCBI Taxonomy" id="1940300"/>
    <lineage>
        <taxon>Eukaryota</taxon>
        <taxon>Fungi</taxon>
        <taxon>Dikarya</taxon>
        <taxon>Basidiomycota</taxon>
        <taxon>Agaricomycotina</taxon>
        <taxon>Agaricomycetes</taxon>
        <taxon>Agaricomycetidae</taxon>
        <taxon>Agaricales</taxon>
        <taxon>Pleurotineae</taxon>
        <taxon>Stephanosporaceae</taxon>
        <taxon>Cristinia</taxon>
    </lineage>
</organism>
<evidence type="ECO:0000256" key="1">
    <source>
        <dbReference type="SAM" id="Phobius"/>
    </source>
</evidence>
<keyword evidence="3" id="KW-1185">Reference proteome</keyword>
<dbReference type="Proteomes" id="UP000813824">
    <property type="component" value="Unassembled WGS sequence"/>
</dbReference>
<comment type="caution">
    <text evidence="2">The sequence shown here is derived from an EMBL/GenBank/DDBJ whole genome shotgun (WGS) entry which is preliminary data.</text>
</comment>
<evidence type="ECO:0000313" key="2">
    <source>
        <dbReference type="EMBL" id="KAH8106305.1"/>
    </source>
</evidence>
<proteinExistence type="predicted"/>
<sequence>MPILKEHRCRLILLTVWFVFILGQAVWLYFYVKASVDPNPRTAVNRTKAAFTGFEIMMFIWGFFLSCINLTMVWTIIFWVAMDPLFNGPDWRNVSPRRKAFKWSFAIFIAFPICACLLVLPGFGGWILVPLAQSWAWDHRCDSYPMYAVLDARSFKDPSYIPNVAKFYQTDTNQLLFTYDVNEGTDSDLWMFAVRQFNTPSGLIPVDQYPTLQSIQYDFINTALTGNCTVPISPGSSNTTTMACMTGTYNPDKWLSFNVTSIVPLNNTDLSTPVPSSTTLLRTVDKEWVFGDNNAPALILRTVNPVTDQLTDQTVLRTAVTKRGDCTALKVCLSGTARLGSIVGAEVLAPLGLILIRQVDHARICTLPSSTY</sequence>
<keyword evidence="1" id="KW-0812">Transmembrane</keyword>
<dbReference type="AlphaFoldDB" id="A0A8K0UWF9"/>
<dbReference type="OrthoDB" id="100006at2759"/>
<accession>A0A8K0UWF9</accession>
<evidence type="ECO:0000313" key="3">
    <source>
        <dbReference type="Proteomes" id="UP000813824"/>
    </source>
</evidence>
<feature type="transmembrane region" description="Helical" evidence="1">
    <location>
        <begin position="12"/>
        <end position="32"/>
    </location>
</feature>
<feature type="transmembrane region" description="Helical" evidence="1">
    <location>
        <begin position="103"/>
        <end position="129"/>
    </location>
</feature>
<name>A0A8K0UWF9_9AGAR</name>